<keyword evidence="4" id="KW-0687">Ribonucleoprotein</keyword>
<keyword evidence="4" id="KW-0689">Ribosomal protein</keyword>
<organism evidence="4 7">
    <name type="scientific">Streptacidiphilus alkalitolerans</name>
    <dbReference type="NCBI Taxonomy" id="3342712"/>
    <lineage>
        <taxon>Bacteria</taxon>
        <taxon>Bacillati</taxon>
        <taxon>Actinomycetota</taxon>
        <taxon>Actinomycetes</taxon>
        <taxon>Kitasatosporales</taxon>
        <taxon>Streptomycetaceae</taxon>
        <taxon>Streptacidiphilus</taxon>
    </lineage>
</organism>
<dbReference type="GO" id="GO:0005840">
    <property type="term" value="C:ribosome"/>
    <property type="evidence" value="ECO:0007669"/>
    <property type="project" value="UniProtKB-KW"/>
</dbReference>
<dbReference type="GO" id="GO:0032259">
    <property type="term" value="P:methylation"/>
    <property type="evidence" value="ECO:0007669"/>
    <property type="project" value="UniProtKB-KW"/>
</dbReference>
<accession>A0ABV6V7V1</accession>
<dbReference type="Proteomes" id="UP001592530">
    <property type="component" value="Unassembled WGS sequence"/>
</dbReference>
<gene>
    <name evidence="5" type="ORF">ACEZDB_01740</name>
    <name evidence="4" type="ORF">ACEZDG_10450</name>
</gene>
<reference evidence="6 7" key="1">
    <citation type="submission" date="2024-09" db="EMBL/GenBank/DDBJ databases">
        <authorList>
            <person name="Lee S.D."/>
        </authorList>
    </citation>
    <scope>NUCLEOTIDE SEQUENCE [LARGE SCALE GENOMIC DNA]</scope>
    <source>
        <strain evidence="4 7">N1-1</strain>
        <strain evidence="5 6">N1-3</strain>
    </source>
</reference>
<keyword evidence="1 4" id="KW-0489">Methyltransferase</keyword>
<protein>
    <submittedName>
        <fullName evidence="4">50S ribosomal protein L11 methyltransferase</fullName>
    </submittedName>
</protein>
<dbReference type="GO" id="GO:0008168">
    <property type="term" value="F:methyltransferase activity"/>
    <property type="evidence" value="ECO:0007669"/>
    <property type="project" value="UniProtKB-KW"/>
</dbReference>
<dbReference type="Proteomes" id="UP001592582">
    <property type="component" value="Unassembled WGS sequence"/>
</dbReference>
<sequence length="243" mass="26303">MSSLLTQQGSDVRSYLGSLERSRWSRTEAVRPRVFSLAGRDWDLLDQVFAPPHHASTAVALELLGITAPSPVTLTGTLLEIGSGTGVIAVSAALRHCRTVVAADINPHAVENTALNAERHGVAHRVRSLHSDLFSGLGPDERFDTVVWSSNYVLAPTDFEYRAVHERAYVDPGYAAHRRYLAEARNWTTEGGRVLLHFSSRGDLAALGAIASATGCRLRLLKSTSVLEGADLIVHQLFEVVAG</sequence>
<dbReference type="InterPro" id="IPR029063">
    <property type="entry name" value="SAM-dependent_MTases_sf"/>
</dbReference>
<dbReference type="Gene3D" id="3.40.50.150">
    <property type="entry name" value="Vaccinia Virus protein VP39"/>
    <property type="match status" value="1"/>
</dbReference>
<dbReference type="EMBL" id="JBHEZX010000004">
    <property type="protein sequence ID" value="MFC1409701.1"/>
    <property type="molecule type" value="Genomic_DNA"/>
</dbReference>
<dbReference type="CDD" id="cd02440">
    <property type="entry name" value="AdoMet_MTases"/>
    <property type="match status" value="1"/>
</dbReference>
<keyword evidence="3" id="KW-0949">S-adenosyl-L-methionine</keyword>
<dbReference type="InterPro" id="IPR052190">
    <property type="entry name" value="Euk-Arch_PrmC-MTase"/>
</dbReference>
<evidence type="ECO:0000256" key="2">
    <source>
        <dbReference type="ARBA" id="ARBA00022679"/>
    </source>
</evidence>
<dbReference type="PANTHER" id="PTHR45875:SF1">
    <property type="entry name" value="METHYLTRANSFERASE N6AMT1"/>
    <property type="match status" value="1"/>
</dbReference>
<name>A0ABV6V7V1_9ACTN</name>
<evidence type="ECO:0000313" key="6">
    <source>
        <dbReference type="Proteomes" id="UP001592530"/>
    </source>
</evidence>
<proteinExistence type="predicted"/>
<evidence type="ECO:0000313" key="5">
    <source>
        <dbReference type="EMBL" id="MFC1429380.1"/>
    </source>
</evidence>
<keyword evidence="7" id="KW-1185">Reference proteome</keyword>
<dbReference type="RefSeq" id="WP_380505963.1">
    <property type="nucleotide sequence ID" value="NZ_JBHEZX010000004.1"/>
</dbReference>
<keyword evidence="2" id="KW-0808">Transferase</keyword>
<evidence type="ECO:0000256" key="1">
    <source>
        <dbReference type="ARBA" id="ARBA00022603"/>
    </source>
</evidence>
<comment type="caution">
    <text evidence="4">The sequence shown here is derived from an EMBL/GenBank/DDBJ whole genome shotgun (WGS) entry which is preliminary data.</text>
</comment>
<dbReference type="EMBL" id="JBHEZY010000001">
    <property type="protein sequence ID" value="MFC1429380.1"/>
    <property type="molecule type" value="Genomic_DNA"/>
</dbReference>
<dbReference type="PANTHER" id="PTHR45875">
    <property type="entry name" value="METHYLTRANSFERASE N6AMT1"/>
    <property type="match status" value="1"/>
</dbReference>
<evidence type="ECO:0000256" key="3">
    <source>
        <dbReference type="ARBA" id="ARBA00022691"/>
    </source>
</evidence>
<evidence type="ECO:0000313" key="7">
    <source>
        <dbReference type="Proteomes" id="UP001592582"/>
    </source>
</evidence>
<dbReference type="Pfam" id="PF06325">
    <property type="entry name" value="PrmA"/>
    <property type="match status" value="1"/>
</dbReference>
<evidence type="ECO:0000313" key="4">
    <source>
        <dbReference type="EMBL" id="MFC1409701.1"/>
    </source>
</evidence>
<dbReference type="SUPFAM" id="SSF53335">
    <property type="entry name" value="S-adenosyl-L-methionine-dependent methyltransferases"/>
    <property type="match status" value="1"/>
</dbReference>